<dbReference type="GO" id="GO:0003677">
    <property type="term" value="F:DNA binding"/>
    <property type="evidence" value="ECO:0007669"/>
    <property type="project" value="UniProtKB-KW"/>
</dbReference>
<evidence type="ECO:0000313" key="8">
    <source>
        <dbReference type="EMBL" id="GIJ54071.1"/>
    </source>
</evidence>
<evidence type="ECO:0000259" key="6">
    <source>
        <dbReference type="Pfam" id="PF04542"/>
    </source>
</evidence>
<evidence type="ECO:0000256" key="2">
    <source>
        <dbReference type="ARBA" id="ARBA00023015"/>
    </source>
</evidence>
<dbReference type="InterPro" id="IPR013324">
    <property type="entry name" value="RNA_pol_sigma_r3/r4-like"/>
</dbReference>
<evidence type="ECO:0000313" key="9">
    <source>
        <dbReference type="Proteomes" id="UP000612585"/>
    </source>
</evidence>
<dbReference type="GO" id="GO:0006352">
    <property type="term" value="P:DNA-templated transcription initiation"/>
    <property type="evidence" value="ECO:0007669"/>
    <property type="project" value="InterPro"/>
</dbReference>
<evidence type="ECO:0000256" key="5">
    <source>
        <dbReference type="ARBA" id="ARBA00023163"/>
    </source>
</evidence>
<organism evidence="8 9">
    <name type="scientific">Virgisporangium aurantiacum</name>
    <dbReference type="NCBI Taxonomy" id="175570"/>
    <lineage>
        <taxon>Bacteria</taxon>
        <taxon>Bacillati</taxon>
        <taxon>Actinomycetota</taxon>
        <taxon>Actinomycetes</taxon>
        <taxon>Micromonosporales</taxon>
        <taxon>Micromonosporaceae</taxon>
        <taxon>Virgisporangium</taxon>
    </lineage>
</organism>
<keyword evidence="5" id="KW-0804">Transcription</keyword>
<proteinExistence type="inferred from homology"/>
<dbReference type="RefSeq" id="WP_239151405.1">
    <property type="nucleotide sequence ID" value="NZ_BOPG01000010.1"/>
</dbReference>
<dbReference type="PANTHER" id="PTHR43133">
    <property type="entry name" value="RNA POLYMERASE ECF-TYPE SIGMA FACTO"/>
    <property type="match status" value="1"/>
</dbReference>
<keyword evidence="3" id="KW-0731">Sigma factor</keyword>
<comment type="similarity">
    <text evidence="1">Belongs to the sigma-70 factor family. ECF subfamily.</text>
</comment>
<gene>
    <name evidence="8" type="ORF">Vau01_015870</name>
</gene>
<comment type="caution">
    <text evidence="8">The sequence shown here is derived from an EMBL/GenBank/DDBJ whole genome shotgun (WGS) entry which is preliminary data.</text>
</comment>
<dbReference type="InterPro" id="IPR013325">
    <property type="entry name" value="RNA_pol_sigma_r2"/>
</dbReference>
<dbReference type="Proteomes" id="UP000612585">
    <property type="component" value="Unassembled WGS sequence"/>
</dbReference>
<keyword evidence="9" id="KW-1185">Reference proteome</keyword>
<dbReference type="Gene3D" id="1.10.10.10">
    <property type="entry name" value="Winged helix-like DNA-binding domain superfamily/Winged helix DNA-binding domain"/>
    <property type="match status" value="1"/>
</dbReference>
<evidence type="ECO:0000259" key="7">
    <source>
        <dbReference type="Pfam" id="PF08281"/>
    </source>
</evidence>
<dbReference type="SUPFAM" id="SSF88659">
    <property type="entry name" value="Sigma3 and sigma4 domains of RNA polymerase sigma factors"/>
    <property type="match status" value="1"/>
</dbReference>
<name>A0A8J4DXY6_9ACTN</name>
<feature type="domain" description="RNA polymerase sigma factor 70 region 4 type 2" evidence="7">
    <location>
        <begin position="106"/>
        <end position="157"/>
    </location>
</feature>
<feature type="domain" description="RNA polymerase sigma-70 region 2" evidence="6">
    <location>
        <begin position="13"/>
        <end position="78"/>
    </location>
</feature>
<dbReference type="SUPFAM" id="SSF88946">
    <property type="entry name" value="Sigma2 domain of RNA polymerase sigma factors"/>
    <property type="match status" value="1"/>
</dbReference>
<dbReference type="InterPro" id="IPR039425">
    <property type="entry name" value="RNA_pol_sigma-70-like"/>
</dbReference>
<dbReference type="PANTHER" id="PTHR43133:SF50">
    <property type="entry name" value="ECF RNA POLYMERASE SIGMA FACTOR SIGM"/>
    <property type="match status" value="1"/>
</dbReference>
<dbReference type="Pfam" id="PF08281">
    <property type="entry name" value="Sigma70_r4_2"/>
    <property type="match status" value="1"/>
</dbReference>
<dbReference type="GO" id="GO:0016987">
    <property type="term" value="F:sigma factor activity"/>
    <property type="evidence" value="ECO:0007669"/>
    <property type="project" value="UniProtKB-KW"/>
</dbReference>
<dbReference type="InterPro" id="IPR014284">
    <property type="entry name" value="RNA_pol_sigma-70_dom"/>
</dbReference>
<keyword evidence="2" id="KW-0805">Transcription regulation</keyword>
<dbReference type="InterPro" id="IPR007627">
    <property type="entry name" value="RNA_pol_sigma70_r2"/>
</dbReference>
<dbReference type="CDD" id="cd06171">
    <property type="entry name" value="Sigma70_r4"/>
    <property type="match status" value="1"/>
</dbReference>
<evidence type="ECO:0000256" key="3">
    <source>
        <dbReference type="ARBA" id="ARBA00023082"/>
    </source>
</evidence>
<keyword evidence="4" id="KW-0238">DNA-binding</keyword>
<dbReference type="EMBL" id="BOPG01000010">
    <property type="protein sequence ID" value="GIJ54071.1"/>
    <property type="molecule type" value="Genomic_DNA"/>
</dbReference>
<dbReference type="InterPro" id="IPR013249">
    <property type="entry name" value="RNA_pol_sigma70_r4_t2"/>
</dbReference>
<dbReference type="NCBIfam" id="TIGR02937">
    <property type="entry name" value="sigma70-ECF"/>
    <property type="match status" value="1"/>
</dbReference>
<dbReference type="Pfam" id="PF04542">
    <property type="entry name" value="Sigma70_r2"/>
    <property type="match status" value="1"/>
</dbReference>
<dbReference type="AlphaFoldDB" id="A0A8J4DXY6"/>
<dbReference type="InterPro" id="IPR036388">
    <property type="entry name" value="WH-like_DNA-bd_sf"/>
</dbReference>
<evidence type="ECO:0000256" key="1">
    <source>
        <dbReference type="ARBA" id="ARBA00010641"/>
    </source>
</evidence>
<accession>A0A8J4DXY6</accession>
<reference evidence="8" key="1">
    <citation type="submission" date="2021-01" db="EMBL/GenBank/DDBJ databases">
        <title>Whole genome shotgun sequence of Virgisporangium aurantiacum NBRC 16421.</title>
        <authorList>
            <person name="Komaki H."/>
            <person name="Tamura T."/>
        </authorList>
    </citation>
    <scope>NUCLEOTIDE SEQUENCE</scope>
    <source>
        <strain evidence="8">NBRC 16421</strain>
    </source>
</reference>
<dbReference type="Gene3D" id="1.10.1740.10">
    <property type="match status" value="1"/>
</dbReference>
<evidence type="ECO:0000256" key="4">
    <source>
        <dbReference type="ARBA" id="ARBA00023125"/>
    </source>
</evidence>
<sequence>MATTDDFHTFVAARLDRWRRSAYLMCDDWHLADDLVGDAVMRVCQHWSRVRRSDNPDAYAQKILARCWLTERRRAWWRRERTTGTVPETGPVTAHRQDERVIDRLPLAQLLETLGPRQRAAVILRYYLDYSVEETAGILGVTPSTVRGQCTRALEQLRNTSPTST</sequence>
<protein>
    <submittedName>
        <fullName evidence="8">RNA polymerase sigma24 factor</fullName>
    </submittedName>
</protein>